<dbReference type="GO" id="GO:0016151">
    <property type="term" value="F:nickel cation binding"/>
    <property type="evidence" value="ECO:0007669"/>
    <property type="project" value="InterPro"/>
</dbReference>
<gene>
    <name evidence="9" type="ORF">SAMN00808754_0795</name>
</gene>
<name>A0A1W1VID1_9FIRM</name>
<dbReference type="InterPro" id="IPR004392">
    <property type="entry name" value="Hyd_mat_HypB"/>
</dbReference>
<dbReference type="Gene3D" id="3.40.50.300">
    <property type="entry name" value="P-loop containing nucleotide triphosphate hydrolases"/>
    <property type="match status" value="1"/>
</dbReference>
<evidence type="ECO:0000259" key="8">
    <source>
        <dbReference type="Pfam" id="PF02492"/>
    </source>
</evidence>
<comment type="similarity">
    <text evidence="1">Belongs to the SIMIBI class G3E GTPase family. HypB/HupM subfamily.</text>
</comment>
<organism evidence="9 10">
    <name type="scientific">Thermanaeromonas toyohensis ToBE</name>
    <dbReference type="NCBI Taxonomy" id="698762"/>
    <lineage>
        <taxon>Bacteria</taxon>
        <taxon>Bacillati</taxon>
        <taxon>Bacillota</taxon>
        <taxon>Clostridia</taxon>
        <taxon>Neomoorellales</taxon>
        <taxon>Neomoorellaceae</taxon>
        <taxon>Thermanaeromonas</taxon>
    </lineage>
</organism>
<evidence type="ECO:0000256" key="1">
    <source>
        <dbReference type="ARBA" id="ARBA00006211"/>
    </source>
</evidence>
<evidence type="ECO:0000256" key="2">
    <source>
        <dbReference type="ARBA" id="ARBA00022596"/>
    </source>
</evidence>
<dbReference type="PANTHER" id="PTHR30134">
    <property type="entry name" value="HYDROGENASE PROTEIN ASSEMBLY PROTEIN, NICKEL CHAPERONE"/>
    <property type="match status" value="1"/>
</dbReference>
<evidence type="ECO:0000256" key="4">
    <source>
        <dbReference type="ARBA" id="ARBA00022741"/>
    </source>
</evidence>
<evidence type="ECO:0000256" key="3">
    <source>
        <dbReference type="ARBA" id="ARBA00022723"/>
    </source>
</evidence>
<dbReference type="OrthoDB" id="9802035at2"/>
<protein>
    <submittedName>
        <fullName evidence="9">Hydrogenase nickel incorporation protein HypB</fullName>
    </submittedName>
</protein>
<feature type="domain" description="CobW/HypB/UreG nucleotide-binding" evidence="8">
    <location>
        <begin position="34"/>
        <end position="192"/>
    </location>
</feature>
<dbReference type="Pfam" id="PF02492">
    <property type="entry name" value="cobW"/>
    <property type="match status" value="1"/>
</dbReference>
<keyword evidence="5" id="KW-0378">Hydrolase</keyword>
<dbReference type="AlphaFoldDB" id="A0A1W1VID1"/>
<dbReference type="InterPro" id="IPR027417">
    <property type="entry name" value="P-loop_NTPase"/>
</dbReference>
<dbReference type="PIRSF" id="PIRSF005624">
    <property type="entry name" value="Ni-bind_GTPase"/>
    <property type="match status" value="1"/>
</dbReference>
<dbReference type="InterPro" id="IPR003495">
    <property type="entry name" value="CobW/HypB/UreG_nucleotide-bd"/>
</dbReference>
<dbReference type="GO" id="GO:0005525">
    <property type="term" value="F:GTP binding"/>
    <property type="evidence" value="ECO:0007669"/>
    <property type="project" value="UniProtKB-KW"/>
</dbReference>
<accession>A0A1W1VID1</accession>
<dbReference type="Proteomes" id="UP000192569">
    <property type="component" value="Chromosome I"/>
</dbReference>
<sequence length="224" mass="24408">MKVFLVKDLLAANEEMARENRSLLKQYGLIALNLIGGPGAGKTTLLEKTVTALSNRLRFGIIEGDICTSRDAERLARLGVEVIQINTGGACHLDAAMVGRVLRELSLAELDLIIVENVGNLVCPAEFDLGEDIKVAVFSVTEGSDKPAKYPLVFQQAKACVLTKLDLLPYTDFDLDGVLKEIAQINPALKVFPLSARTGEGMGAWYEWLRCQAHAHRELAPAFS</sequence>
<evidence type="ECO:0000313" key="9">
    <source>
        <dbReference type="EMBL" id="SMB93127.1"/>
    </source>
</evidence>
<dbReference type="NCBIfam" id="TIGR00073">
    <property type="entry name" value="hypB"/>
    <property type="match status" value="1"/>
</dbReference>
<reference evidence="9 10" key="1">
    <citation type="submission" date="2017-04" db="EMBL/GenBank/DDBJ databases">
        <authorList>
            <person name="Afonso C.L."/>
            <person name="Miller P.J."/>
            <person name="Scott M.A."/>
            <person name="Spackman E."/>
            <person name="Goraichik I."/>
            <person name="Dimitrov K.M."/>
            <person name="Suarez D.L."/>
            <person name="Swayne D.E."/>
        </authorList>
    </citation>
    <scope>NUCLEOTIDE SEQUENCE [LARGE SCALE GENOMIC DNA]</scope>
    <source>
        <strain evidence="9 10">ToBE</strain>
    </source>
</reference>
<dbReference type="RefSeq" id="WP_084664253.1">
    <property type="nucleotide sequence ID" value="NZ_LT838272.1"/>
</dbReference>
<dbReference type="PANTHER" id="PTHR30134:SF2">
    <property type="entry name" value="HYDROGENASE MATURATION FACTOR HYPB"/>
    <property type="match status" value="1"/>
</dbReference>
<evidence type="ECO:0000313" key="10">
    <source>
        <dbReference type="Proteomes" id="UP000192569"/>
    </source>
</evidence>
<dbReference type="GO" id="GO:0051604">
    <property type="term" value="P:protein maturation"/>
    <property type="evidence" value="ECO:0007669"/>
    <property type="project" value="InterPro"/>
</dbReference>
<keyword evidence="7" id="KW-0342">GTP-binding</keyword>
<evidence type="ECO:0000256" key="7">
    <source>
        <dbReference type="ARBA" id="ARBA00023134"/>
    </source>
</evidence>
<keyword evidence="3" id="KW-0479">Metal-binding</keyword>
<proteinExistence type="inferred from homology"/>
<dbReference type="GO" id="GO:0003924">
    <property type="term" value="F:GTPase activity"/>
    <property type="evidence" value="ECO:0007669"/>
    <property type="project" value="InterPro"/>
</dbReference>
<keyword evidence="10" id="KW-1185">Reference proteome</keyword>
<keyword evidence="4" id="KW-0547">Nucleotide-binding</keyword>
<keyword evidence="6" id="KW-0862">Zinc</keyword>
<evidence type="ECO:0000256" key="5">
    <source>
        <dbReference type="ARBA" id="ARBA00022801"/>
    </source>
</evidence>
<dbReference type="GO" id="GO:0008270">
    <property type="term" value="F:zinc ion binding"/>
    <property type="evidence" value="ECO:0007669"/>
    <property type="project" value="TreeGrafter"/>
</dbReference>
<dbReference type="EMBL" id="LT838272">
    <property type="protein sequence ID" value="SMB93127.1"/>
    <property type="molecule type" value="Genomic_DNA"/>
</dbReference>
<evidence type="ECO:0000256" key="6">
    <source>
        <dbReference type="ARBA" id="ARBA00022833"/>
    </source>
</evidence>
<dbReference type="CDD" id="cd05390">
    <property type="entry name" value="HypB"/>
    <property type="match status" value="1"/>
</dbReference>
<dbReference type="STRING" id="698762.SAMN00808754_0795"/>
<keyword evidence="2" id="KW-0533">Nickel</keyword>
<dbReference type="SUPFAM" id="SSF52540">
    <property type="entry name" value="P-loop containing nucleoside triphosphate hydrolases"/>
    <property type="match status" value="1"/>
</dbReference>